<dbReference type="PANTHER" id="PTHR37540">
    <property type="entry name" value="TRANSCRIPTION FACTOR (ACR-2), PUTATIVE-RELATED-RELATED"/>
    <property type="match status" value="1"/>
</dbReference>
<dbReference type="InterPro" id="IPR021858">
    <property type="entry name" value="Fun_TF"/>
</dbReference>
<dbReference type="EMBL" id="JABEYC010000789">
    <property type="protein sequence ID" value="KAF4974219.1"/>
    <property type="molecule type" value="Genomic_DNA"/>
</dbReference>
<organism evidence="3 4">
    <name type="scientific">Fusarium zealandicum</name>
    <dbReference type="NCBI Taxonomy" id="1053134"/>
    <lineage>
        <taxon>Eukaryota</taxon>
        <taxon>Fungi</taxon>
        <taxon>Dikarya</taxon>
        <taxon>Ascomycota</taxon>
        <taxon>Pezizomycotina</taxon>
        <taxon>Sordariomycetes</taxon>
        <taxon>Hypocreomycetidae</taxon>
        <taxon>Hypocreales</taxon>
        <taxon>Nectriaceae</taxon>
        <taxon>Fusarium</taxon>
        <taxon>Fusarium staphyleae species complex</taxon>
    </lineage>
</organism>
<keyword evidence="1" id="KW-0539">Nucleus</keyword>
<feature type="region of interest" description="Disordered" evidence="2">
    <location>
        <begin position="252"/>
        <end position="271"/>
    </location>
</feature>
<reference evidence="3" key="1">
    <citation type="journal article" date="2020" name="BMC Genomics">
        <title>Correction to: Identification and distribution of gene clusters required for synthesis of sphingolipid metabolism inhibitors in diverse species of the filamentous fungus Fusarium.</title>
        <authorList>
            <person name="Kim H.S."/>
            <person name="Lohmar J.M."/>
            <person name="Busman M."/>
            <person name="Brown D.W."/>
            <person name="Naumann T.A."/>
            <person name="Divon H.H."/>
            <person name="Lysoe E."/>
            <person name="Uhlig S."/>
            <person name="Proctor R.H."/>
        </authorList>
    </citation>
    <scope>NUCLEOTIDE SEQUENCE</scope>
    <source>
        <strain evidence="3">NRRL 22465</strain>
    </source>
</reference>
<dbReference type="AlphaFoldDB" id="A0A8H4UDM3"/>
<reference evidence="3" key="2">
    <citation type="submission" date="2020-05" db="EMBL/GenBank/DDBJ databases">
        <authorList>
            <person name="Kim H.-S."/>
            <person name="Proctor R.H."/>
            <person name="Brown D.W."/>
        </authorList>
    </citation>
    <scope>NUCLEOTIDE SEQUENCE</scope>
    <source>
        <strain evidence="3">NRRL 22465</strain>
    </source>
</reference>
<proteinExistence type="predicted"/>
<dbReference type="Proteomes" id="UP000635477">
    <property type="component" value="Unassembled WGS sequence"/>
</dbReference>
<dbReference type="OrthoDB" id="5376287at2759"/>
<dbReference type="Pfam" id="PF11951">
    <property type="entry name" value="Fungal_trans_2"/>
    <property type="match status" value="1"/>
</dbReference>
<comment type="caution">
    <text evidence="3">The sequence shown here is derived from an EMBL/GenBank/DDBJ whole genome shotgun (WGS) entry which is preliminary data.</text>
</comment>
<gene>
    <name evidence="3" type="ORF">FZEAL_8857</name>
</gene>
<keyword evidence="4" id="KW-1185">Reference proteome</keyword>
<sequence>MLSVLSNISFQYYPLDLNRESNPFIVSWWPLALADPALFHVSIQTASLDEELRARKGFHVSELLMIDSVSLVRRKIENGILAFHDETLNSVVTLAAIEHGKGHVEASRTHIDGVKRIISLRGGIDQIRQTSPLTARMTAWVSMLVTGVPQFPLQDDFGYGDGIAPIPQWSLASTGLNPQDTTLDGTDIDPALGDIFSRLRSIFHQPGASQLTDTELHDLTCFVVHKLLLLPPVSPMESRQSAISECLRSRRNLHTTVEKPPRELGRDEPPSQPLDDLDHLCWLGCHRWNYGQTLAFGPSMDGHLGSQLVFLGGHPRLPGEHVVDEE</sequence>
<evidence type="ECO:0000256" key="2">
    <source>
        <dbReference type="SAM" id="MobiDB-lite"/>
    </source>
</evidence>
<evidence type="ECO:0000313" key="3">
    <source>
        <dbReference type="EMBL" id="KAF4974219.1"/>
    </source>
</evidence>
<evidence type="ECO:0000256" key="1">
    <source>
        <dbReference type="ARBA" id="ARBA00023242"/>
    </source>
</evidence>
<dbReference type="PANTHER" id="PTHR37540:SF5">
    <property type="entry name" value="TRANSCRIPTION FACTOR DOMAIN-CONTAINING PROTEIN"/>
    <property type="match status" value="1"/>
</dbReference>
<feature type="compositionally biased region" description="Basic and acidic residues" evidence="2">
    <location>
        <begin position="256"/>
        <end position="269"/>
    </location>
</feature>
<accession>A0A8H4UDM3</accession>
<protein>
    <submittedName>
        <fullName evidence="3">Uncharacterized protein</fullName>
    </submittedName>
</protein>
<name>A0A8H4UDM3_9HYPO</name>
<evidence type="ECO:0000313" key="4">
    <source>
        <dbReference type="Proteomes" id="UP000635477"/>
    </source>
</evidence>